<dbReference type="InterPro" id="IPR036928">
    <property type="entry name" value="AS_sf"/>
</dbReference>
<dbReference type="EMBL" id="UGOB01000001">
    <property type="protein sequence ID" value="STX44912.1"/>
    <property type="molecule type" value="Genomic_DNA"/>
</dbReference>
<keyword evidence="3" id="KW-1185">Reference proteome</keyword>
<protein>
    <submittedName>
        <fullName evidence="2">Amidase</fullName>
        <ecNumber evidence="2">6.3.5.-</ecNumber>
    </submittedName>
</protein>
<evidence type="ECO:0000313" key="1">
    <source>
        <dbReference type="EMBL" id="KTD15643.1"/>
    </source>
</evidence>
<dbReference type="PANTHER" id="PTHR42678">
    <property type="entry name" value="AMIDASE"/>
    <property type="match status" value="1"/>
</dbReference>
<dbReference type="STRING" id="45066.Lgra_0309"/>
<proteinExistence type="predicted"/>
<dbReference type="Proteomes" id="UP000054691">
    <property type="component" value="Unassembled WGS sequence"/>
</dbReference>
<gene>
    <name evidence="2" type="primary">gatA_2</name>
    <name evidence="1" type="ORF">Lgra_0309</name>
    <name evidence="2" type="ORF">NCTC12388_01744</name>
</gene>
<accession>A0A378JAW2</accession>
<dbReference type="SUPFAM" id="SSF75304">
    <property type="entry name" value="Amidase signature (AS) enzymes"/>
    <property type="match status" value="1"/>
</dbReference>
<reference evidence="2 4" key="2">
    <citation type="submission" date="2018-06" db="EMBL/GenBank/DDBJ databases">
        <authorList>
            <consortium name="Pathogen Informatics"/>
            <person name="Doyle S."/>
        </authorList>
    </citation>
    <scope>NUCLEOTIDE SEQUENCE [LARGE SCALE GENOMIC DNA]</scope>
    <source>
        <strain evidence="2 4">NCTC12388</strain>
    </source>
</reference>
<name>A0A378JAW2_9GAMM</name>
<keyword evidence="2" id="KW-0436">Ligase</keyword>
<dbReference type="EC" id="6.3.5.-" evidence="2"/>
<reference evidence="1 3" key="1">
    <citation type="submission" date="2015-11" db="EMBL/GenBank/DDBJ databases">
        <title>Genomic analysis of 38 Legionella species identifies large and diverse effector repertoires.</title>
        <authorList>
            <person name="Burstein D."/>
            <person name="Amaro F."/>
            <person name="Zusman T."/>
            <person name="Lifshitz Z."/>
            <person name="Cohen O."/>
            <person name="Gilbert J.A."/>
            <person name="Pupko T."/>
            <person name="Shuman H.A."/>
            <person name="Segal G."/>
        </authorList>
    </citation>
    <scope>NUCLEOTIDE SEQUENCE [LARGE SCALE GENOMIC DNA]</scope>
    <source>
        <strain evidence="1 3">Lyon 8420412</strain>
    </source>
</reference>
<dbReference type="Proteomes" id="UP000254476">
    <property type="component" value="Unassembled WGS sequence"/>
</dbReference>
<dbReference type="RefSeq" id="WP_058497531.1">
    <property type="nucleotide sequence ID" value="NZ_CAAAHW010000009.1"/>
</dbReference>
<evidence type="ECO:0000313" key="2">
    <source>
        <dbReference type="EMBL" id="STX44912.1"/>
    </source>
</evidence>
<dbReference type="Gene3D" id="3.90.1300.10">
    <property type="entry name" value="Amidase signature (AS) domain"/>
    <property type="match status" value="1"/>
</dbReference>
<dbReference type="PANTHER" id="PTHR42678:SF34">
    <property type="entry name" value="OS04G0183300 PROTEIN"/>
    <property type="match status" value="1"/>
</dbReference>
<organism evidence="2 4">
    <name type="scientific">Legionella gratiana</name>
    <dbReference type="NCBI Taxonomy" id="45066"/>
    <lineage>
        <taxon>Bacteria</taxon>
        <taxon>Pseudomonadati</taxon>
        <taxon>Pseudomonadota</taxon>
        <taxon>Gammaproteobacteria</taxon>
        <taxon>Legionellales</taxon>
        <taxon>Legionellaceae</taxon>
        <taxon>Legionella</taxon>
    </lineage>
</organism>
<dbReference type="EMBL" id="LNYE01000003">
    <property type="protein sequence ID" value="KTD15643.1"/>
    <property type="molecule type" value="Genomic_DNA"/>
</dbReference>
<evidence type="ECO:0000313" key="4">
    <source>
        <dbReference type="Proteomes" id="UP000254476"/>
    </source>
</evidence>
<sequence length="138" mass="15348">MPLFGQENLVLANTKDLASLDYKNALENCFHLATHLGIDKTLKKDNLEAIMAPSEGVPFLIDPVCGDYNFHNSHTHAAVAGYPNISVPAGFINELPIGVSFFSSSYQEGRLIQFSYAFEQASQFRKPPKFLKQLDLLK</sequence>
<dbReference type="GO" id="GO:0016874">
    <property type="term" value="F:ligase activity"/>
    <property type="evidence" value="ECO:0007669"/>
    <property type="project" value="UniProtKB-KW"/>
</dbReference>
<evidence type="ECO:0000313" key="3">
    <source>
        <dbReference type="Proteomes" id="UP000054691"/>
    </source>
</evidence>
<dbReference type="AlphaFoldDB" id="A0A378JAW2"/>
<dbReference type="OrthoDB" id="8872210at2"/>